<organism evidence="2 3">
    <name type="scientific">Ureibacillus thermosphaericus</name>
    <dbReference type="NCBI Taxonomy" id="51173"/>
    <lineage>
        <taxon>Bacteria</taxon>
        <taxon>Bacillati</taxon>
        <taxon>Bacillota</taxon>
        <taxon>Bacilli</taxon>
        <taxon>Bacillales</taxon>
        <taxon>Caryophanaceae</taxon>
        <taxon>Ureibacillus</taxon>
    </lineage>
</organism>
<gene>
    <name evidence="2" type="ORF">HNR36_001469</name>
</gene>
<dbReference type="RefSeq" id="WP_168412357.1">
    <property type="nucleotide sequence ID" value="NZ_JAAXPW010000015.1"/>
</dbReference>
<dbReference type="InterPro" id="IPR013442">
    <property type="entry name" value="SSO1393-like"/>
</dbReference>
<sequence>MKKNTIIATVGTSLLGGLNRNGIDWNLPIEQIVKKIQELENNTNICAEISSIHSMIHENILVEKENLYLLASDTVEGEKIKLILKSYFASLFRNVHVFTIEHLNGQNAKQFTEEGLRNLVKIIVYIVKTVPNREEDCVINATGGYKAQISFAGLIGQVLKIPVYYQFEGFSSVVQLPTMPVVFDYQLWLKHFKLFKELYDLGIASTKLLPSNIKLKELDGLVEETNGQLRLSSTGLLLHEVLWNRYKDENFRVDSDDTSVHIR</sequence>
<dbReference type="EMBL" id="JACHGZ010000014">
    <property type="protein sequence ID" value="MBB5149082.1"/>
    <property type="molecule type" value="Genomic_DNA"/>
</dbReference>
<evidence type="ECO:0000313" key="3">
    <source>
        <dbReference type="Proteomes" id="UP000557217"/>
    </source>
</evidence>
<reference evidence="2 3" key="1">
    <citation type="submission" date="2020-08" db="EMBL/GenBank/DDBJ databases">
        <title>Genomic Encyclopedia of Type Strains, Phase IV (KMG-IV): sequencing the most valuable type-strain genomes for metagenomic binning, comparative biology and taxonomic classification.</title>
        <authorList>
            <person name="Goeker M."/>
        </authorList>
    </citation>
    <scope>NUCLEOTIDE SEQUENCE [LARGE SCALE GENOMIC DNA]</scope>
    <source>
        <strain evidence="2 3">DSM 10633</strain>
    </source>
</reference>
<dbReference type="Proteomes" id="UP000557217">
    <property type="component" value="Unassembled WGS sequence"/>
</dbReference>
<dbReference type="Pfam" id="PF09651">
    <property type="entry name" value="Cas_APE2256"/>
    <property type="match status" value="1"/>
</dbReference>
<dbReference type="NCBIfam" id="TIGR02619">
    <property type="entry name" value="putative CRISPR-associated protein, APE2256 family"/>
    <property type="match status" value="1"/>
</dbReference>
<evidence type="ECO:0000259" key="1">
    <source>
        <dbReference type="Pfam" id="PF09651"/>
    </source>
</evidence>
<dbReference type="AlphaFoldDB" id="A0A840PWJ8"/>
<evidence type="ECO:0000313" key="2">
    <source>
        <dbReference type="EMBL" id="MBB5149082.1"/>
    </source>
</evidence>
<comment type="caution">
    <text evidence="2">The sequence shown here is derived from an EMBL/GenBank/DDBJ whole genome shotgun (WGS) entry which is preliminary data.</text>
</comment>
<feature type="domain" description="CRISPR system ring nuclease SSO1393-like" evidence="1">
    <location>
        <begin position="44"/>
        <end position="178"/>
    </location>
</feature>
<keyword evidence="3" id="KW-1185">Reference proteome</keyword>
<protein>
    <submittedName>
        <fullName evidence="2">Putative CRISPR-associated protein (TIGR02619 family)</fullName>
    </submittedName>
</protein>
<name>A0A840PWJ8_URETH</name>
<accession>A0A840PWJ8</accession>
<dbReference type="Gene3D" id="3.40.50.10770">
    <property type="entry name" value="Hypothetical protein VC1899 like domain (Restriction endonuclease-like)"/>
    <property type="match status" value="1"/>
</dbReference>
<proteinExistence type="predicted"/>